<dbReference type="OrthoDB" id="8453373at2"/>
<comment type="caution">
    <text evidence="2">The sequence shown here is derived from an EMBL/GenBank/DDBJ whole genome shotgun (WGS) entry which is preliminary data.</text>
</comment>
<dbReference type="RefSeq" id="WP_111351399.1">
    <property type="nucleotide sequence ID" value="NZ_QHHQ01000007.1"/>
</dbReference>
<organism evidence="2 3">
    <name type="scientific">Acuticoccus sediminis</name>
    <dbReference type="NCBI Taxonomy" id="2184697"/>
    <lineage>
        <taxon>Bacteria</taxon>
        <taxon>Pseudomonadati</taxon>
        <taxon>Pseudomonadota</taxon>
        <taxon>Alphaproteobacteria</taxon>
        <taxon>Hyphomicrobiales</taxon>
        <taxon>Amorphaceae</taxon>
        <taxon>Acuticoccus</taxon>
    </lineage>
</organism>
<dbReference type="InterPro" id="IPR016181">
    <property type="entry name" value="Acyl_CoA_acyltransferase"/>
</dbReference>
<dbReference type="PANTHER" id="PTHR47237:SF2">
    <property type="entry name" value="BLL4206 PROTEIN"/>
    <property type="match status" value="1"/>
</dbReference>
<dbReference type="GO" id="GO:0016747">
    <property type="term" value="F:acyltransferase activity, transferring groups other than amino-acyl groups"/>
    <property type="evidence" value="ECO:0007669"/>
    <property type="project" value="InterPro"/>
</dbReference>
<dbReference type="InterPro" id="IPR052729">
    <property type="entry name" value="Acyl/Acetyltrans_Enzymes"/>
</dbReference>
<accession>A0A8B2NJM0</accession>
<evidence type="ECO:0000259" key="1">
    <source>
        <dbReference type="PROSITE" id="PS51186"/>
    </source>
</evidence>
<dbReference type="InterPro" id="IPR000182">
    <property type="entry name" value="GNAT_dom"/>
</dbReference>
<keyword evidence="3" id="KW-1185">Reference proteome</keyword>
<protein>
    <submittedName>
        <fullName evidence="2">GNAT family N-acetyltransferase</fullName>
    </submittedName>
</protein>
<sequence>MSPSNSAASAAPSFDPFRPADIDAGLALSRAERWPHRREDWELVAAISRGTVIRDRGEVAGTAVWMPYGERLAAVGMVMVAAGQRGRGFGRALMERTIVDAGGRTLRLVATHSGLPLYEKLGFAATGTVFQHQGVPQAAPAPDGVEEANADDRAAILALDRTAFGGDRTDLLGAMLRRGVALVVREGGVTGFAIRRMFGLGWTIGPVIAPDRDHAQRLIAAHVAALDGAFVRVDTTDTALADWLERQGLPRAGSGTAMMRGTVPEAAPERFALASQALG</sequence>
<dbReference type="Pfam" id="PF18014">
    <property type="entry name" value="Acetyltransf_18"/>
    <property type="match status" value="1"/>
</dbReference>
<dbReference type="EMBL" id="QHHQ01000007">
    <property type="protein sequence ID" value="RAH98476.1"/>
    <property type="molecule type" value="Genomic_DNA"/>
</dbReference>
<evidence type="ECO:0000313" key="2">
    <source>
        <dbReference type="EMBL" id="RAH98476.1"/>
    </source>
</evidence>
<dbReference type="Proteomes" id="UP000249590">
    <property type="component" value="Unassembled WGS sequence"/>
</dbReference>
<feature type="domain" description="N-acetyltransferase" evidence="1">
    <location>
        <begin position="12"/>
        <end position="142"/>
    </location>
</feature>
<evidence type="ECO:0000313" key="3">
    <source>
        <dbReference type="Proteomes" id="UP000249590"/>
    </source>
</evidence>
<dbReference type="Pfam" id="PF13508">
    <property type="entry name" value="Acetyltransf_7"/>
    <property type="match status" value="1"/>
</dbReference>
<dbReference type="SUPFAM" id="SSF55729">
    <property type="entry name" value="Acyl-CoA N-acyltransferases (Nat)"/>
    <property type="match status" value="1"/>
</dbReference>
<dbReference type="AlphaFoldDB" id="A0A8B2NJM0"/>
<dbReference type="Gene3D" id="3.40.630.30">
    <property type="match status" value="1"/>
</dbReference>
<dbReference type="Gene3D" id="3.40.630.90">
    <property type="match status" value="1"/>
</dbReference>
<proteinExistence type="predicted"/>
<reference evidence="2 3" key="1">
    <citation type="submission" date="2018-05" db="EMBL/GenBank/DDBJ databases">
        <title>Acuticoccus sediminis sp. nov., isolated from deep-sea sediment of Indian Ocean.</title>
        <authorList>
            <person name="Liu X."/>
            <person name="Lai Q."/>
            <person name="Du Y."/>
            <person name="Sun F."/>
            <person name="Zhang X."/>
            <person name="Wang S."/>
            <person name="Shao Z."/>
        </authorList>
    </citation>
    <scope>NUCLEOTIDE SEQUENCE [LARGE SCALE GENOMIC DNA]</scope>
    <source>
        <strain evidence="2 3">PTG4-2</strain>
    </source>
</reference>
<gene>
    <name evidence="2" type="ORF">DLJ53_27425</name>
</gene>
<keyword evidence="2" id="KW-0808">Transferase</keyword>
<dbReference type="PANTHER" id="PTHR47237">
    <property type="entry name" value="SLL0310 PROTEIN"/>
    <property type="match status" value="1"/>
</dbReference>
<name>A0A8B2NJM0_9HYPH</name>
<dbReference type="InterPro" id="IPR041496">
    <property type="entry name" value="YitH/HolE_GNAT"/>
</dbReference>
<dbReference type="PROSITE" id="PS51186">
    <property type="entry name" value="GNAT"/>
    <property type="match status" value="1"/>
</dbReference>
<dbReference type="CDD" id="cd04301">
    <property type="entry name" value="NAT_SF"/>
    <property type="match status" value="1"/>
</dbReference>